<dbReference type="GO" id="GO:0006886">
    <property type="term" value="P:intracellular protein transport"/>
    <property type="evidence" value="ECO:0007669"/>
    <property type="project" value="InterPro"/>
</dbReference>
<gene>
    <name evidence="9" type="ORF">OTI717_LOCUS24627</name>
    <name evidence="8" type="ORF">RFH988_LOCUS3076</name>
</gene>
<reference evidence="8" key="1">
    <citation type="submission" date="2021-02" db="EMBL/GenBank/DDBJ databases">
        <authorList>
            <person name="Nowell W R."/>
        </authorList>
    </citation>
    <scope>NUCLEOTIDE SEQUENCE</scope>
</reference>
<feature type="region of interest" description="Disordered" evidence="6">
    <location>
        <begin position="77"/>
        <end position="96"/>
    </location>
</feature>
<evidence type="ECO:0000313" key="10">
    <source>
        <dbReference type="Proteomes" id="UP000663882"/>
    </source>
</evidence>
<accession>A0A813RLR1</accession>
<feature type="region of interest" description="Disordered" evidence="6">
    <location>
        <begin position="36"/>
        <end position="66"/>
    </location>
</feature>
<feature type="compositionally biased region" description="Basic and acidic residues" evidence="6">
    <location>
        <begin position="56"/>
        <end position="66"/>
    </location>
</feature>
<dbReference type="EMBL" id="CAJNOO010000070">
    <property type="protein sequence ID" value="CAF0784248.1"/>
    <property type="molecule type" value="Genomic_DNA"/>
</dbReference>
<dbReference type="GO" id="GO:0007034">
    <property type="term" value="P:vacuolar transport"/>
    <property type="evidence" value="ECO:0007669"/>
    <property type="project" value="TreeGrafter"/>
</dbReference>
<dbReference type="PANTHER" id="PTHR13364">
    <property type="entry name" value="DEFECTIVE SPERMATOGENESIS PROTEIN 39"/>
    <property type="match status" value="1"/>
</dbReference>
<dbReference type="Proteomes" id="UP000663823">
    <property type="component" value="Unassembled WGS sequence"/>
</dbReference>
<comment type="subcellular location">
    <subcellularLocation>
        <location evidence="2">Cytoplasmic vesicle</location>
    </subcellularLocation>
    <subcellularLocation>
        <location evidence="1">Early endosome</location>
    </subcellularLocation>
    <subcellularLocation>
        <location evidence="3">Late endosome</location>
    </subcellularLocation>
</comment>
<evidence type="ECO:0000256" key="1">
    <source>
        <dbReference type="ARBA" id="ARBA00004412"/>
    </source>
</evidence>
<keyword evidence="4" id="KW-0967">Endosome</keyword>
<evidence type="ECO:0000313" key="8">
    <source>
        <dbReference type="EMBL" id="CAF0784248.1"/>
    </source>
</evidence>
<feature type="domain" description="Vps16 C-terminal" evidence="7">
    <location>
        <begin position="143"/>
        <end position="309"/>
    </location>
</feature>
<dbReference type="InterPro" id="IPR040057">
    <property type="entry name" value="Spe-39"/>
</dbReference>
<dbReference type="PANTHER" id="PTHR13364:SF6">
    <property type="entry name" value="SPERMATOGENESIS-DEFECTIVE PROTEIN 39 HOMOLOG"/>
    <property type="match status" value="1"/>
</dbReference>
<evidence type="ECO:0000256" key="4">
    <source>
        <dbReference type="ARBA" id="ARBA00022753"/>
    </source>
</evidence>
<evidence type="ECO:0000259" key="7">
    <source>
        <dbReference type="Pfam" id="PF04840"/>
    </source>
</evidence>
<dbReference type="GO" id="GO:0005770">
    <property type="term" value="C:late endosome"/>
    <property type="evidence" value="ECO:0007669"/>
    <property type="project" value="UniProtKB-SubCell"/>
</dbReference>
<dbReference type="OrthoDB" id="9977282at2759"/>
<dbReference type="Pfam" id="PF04840">
    <property type="entry name" value="Vps16_C"/>
    <property type="match status" value="1"/>
</dbReference>
<evidence type="ECO:0000313" key="9">
    <source>
        <dbReference type="EMBL" id="CAF3917260.1"/>
    </source>
</evidence>
<evidence type="ECO:0000256" key="6">
    <source>
        <dbReference type="SAM" id="MobiDB-lite"/>
    </source>
</evidence>
<evidence type="ECO:0000256" key="2">
    <source>
        <dbReference type="ARBA" id="ARBA00004541"/>
    </source>
</evidence>
<dbReference type="InterPro" id="IPR006925">
    <property type="entry name" value="Vps16_C"/>
</dbReference>
<comment type="caution">
    <text evidence="8">The sequence shown here is derived from an EMBL/GenBank/DDBJ whole genome shotgun (WGS) entry which is preliminary data.</text>
</comment>
<evidence type="ECO:0000256" key="3">
    <source>
        <dbReference type="ARBA" id="ARBA00004603"/>
    </source>
</evidence>
<feature type="compositionally biased region" description="Polar residues" evidence="6">
    <location>
        <begin position="36"/>
        <end position="55"/>
    </location>
</feature>
<name>A0A813RLR1_9BILA</name>
<protein>
    <recommendedName>
        <fullName evidence="7">Vps16 C-terminal domain-containing protein</fullName>
    </recommendedName>
</protein>
<dbReference type="AlphaFoldDB" id="A0A813RLR1"/>
<keyword evidence="5" id="KW-0968">Cytoplasmic vesicle</keyword>
<sequence>MANETPRPMKKFNRNIFHKVGKKLEKLEQSLVVTPNLSSRSQLSLNDLSSNYPSQDSEHNEGRDDNVSILSVPHTHKTSSQAMFPHQHSDPMSRSHSAAVLHDENFNGQWQTDRRQHFKPIIKDRTTKYDQEMQVVCKDMMENRTVNLYNYRDYDRKVSLLRIAVSFNAPKVTVPVILFLENTLSKSIFYELIKQHPSAVRNYLNMAKLYLENDSYISMLKQFGKNEEVGIIRIRQASEINDINSKMTLLDQAAIEINSHPWWHLQIAEYQHLLHKQRELQRSILSSQSNINLENRTVLDTYKSLFDIEFRRQKFNRNIDKNTVDYSKEIERTFHMSPEMILCGKLSVIMQCGLRMHYDDFIHCATHQSIFGKKYTIAPENFADMVYNWIKFSGEGQEKASEQTTRFLNMIQDPGRRIHYAERFQNYDVAMDTIAFVLRDRVQLENLRKRIPRDHPSFNRATALLDNTKWRN</sequence>
<dbReference type="Proteomes" id="UP000663882">
    <property type="component" value="Unassembled WGS sequence"/>
</dbReference>
<dbReference type="EMBL" id="CAJOAX010004695">
    <property type="protein sequence ID" value="CAF3917260.1"/>
    <property type="molecule type" value="Genomic_DNA"/>
</dbReference>
<dbReference type="GO" id="GO:0005769">
    <property type="term" value="C:early endosome"/>
    <property type="evidence" value="ECO:0007669"/>
    <property type="project" value="UniProtKB-SubCell"/>
</dbReference>
<evidence type="ECO:0000256" key="5">
    <source>
        <dbReference type="ARBA" id="ARBA00023329"/>
    </source>
</evidence>
<organism evidence="8 10">
    <name type="scientific">Rotaria sordida</name>
    <dbReference type="NCBI Taxonomy" id="392033"/>
    <lineage>
        <taxon>Eukaryota</taxon>
        <taxon>Metazoa</taxon>
        <taxon>Spiralia</taxon>
        <taxon>Gnathifera</taxon>
        <taxon>Rotifera</taxon>
        <taxon>Eurotatoria</taxon>
        <taxon>Bdelloidea</taxon>
        <taxon>Philodinida</taxon>
        <taxon>Philodinidae</taxon>
        <taxon>Rotaria</taxon>
    </lineage>
</organism>
<proteinExistence type="predicted"/>